<dbReference type="Proteomes" id="UP000306319">
    <property type="component" value="Unassembled WGS sequence"/>
</dbReference>
<evidence type="ECO:0000313" key="1">
    <source>
        <dbReference type="EMBL" id="TGY77690.1"/>
    </source>
</evidence>
<name>A0AC61RKB6_9BACT</name>
<dbReference type="EMBL" id="SRYB01000021">
    <property type="protein sequence ID" value="TGY77690.1"/>
    <property type="molecule type" value="Genomic_DNA"/>
</dbReference>
<keyword evidence="2" id="KW-1185">Reference proteome</keyword>
<accession>A0AC61RKB6</accession>
<evidence type="ECO:0000313" key="2">
    <source>
        <dbReference type="Proteomes" id="UP000306319"/>
    </source>
</evidence>
<sequence length="486" mass="54044">MKKLFIALGLTMVPVLMSAKVVPGSLITDNMVLRQNGKAKLYGTATPGSEVKATPSWDNVTRSVKAGTDGKWQLFVETPAGGYTPYTITLSDSPSKKGKANADDVVLKNVLIGEVWLASGQSNMEMPLKGFAGCCTEGGYDEIATSRQKADKIRFFVVPLKQSDTPLDEVSSTWTVPSPDTSPDYSALAWNFAKRLNDVLDVPVGIVNCAYGGAKVESWTPREIVETYSDVSLDPADIEKMVHYHRPVLMYNAMFNPVKNYTYDGIIWYQGCSNVGRHEDYPARLANMVGHWRKEIGEGEIPFYSVEIAPYDYGSEDGKSWAPLLREAQWKATDIIPNSGIICTNDLVKPYERFNIHPSDKTTPGKRLAELALNKTYGKTRFPVVSPHYKSHKFEDGAAWVAIDSPSDGICRNYDIEGFEVAGADKVFHPADSVWFKWQTNEFVVSSKEVPEPVAVRYGWRDFLPGNVHGGNYLPLIPFRTDDWQP</sequence>
<comment type="caution">
    <text evidence="1">The sequence shown here is derived from an EMBL/GenBank/DDBJ whole genome shotgun (WGS) entry which is preliminary data.</text>
</comment>
<gene>
    <name evidence="1" type="ORF">E5331_13360</name>
</gene>
<proteinExistence type="predicted"/>
<reference evidence="1" key="1">
    <citation type="submission" date="2019-04" db="EMBL/GenBank/DDBJ databases">
        <title>Microbes associate with the intestines of laboratory mice.</title>
        <authorList>
            <person name="Navarre W."/>
            <person name="Wong E."/>
            <person name="Huang K."/>
            <person name="Tropini C."/>
            <person name="Ng K."/>
            <person name="Yu B."/>
        </authorList>
    </citation>
    <scope>NUCLEOTIDE SEQUENCE</scope>
    <source>
        <strain evidence="1">NM04_E33</strain>
    </source>
</reference>
<organism evidence="1 2">
    <name type="scientific">Lepagella muris</name>
    <dbReference type="NCBI Taxonomy" id="3032870"/>
    <lineage>
        <taxon>Bacteria</taxon>
        <taxon>Pseudomonadati</taxon>
        <taxon>Bacteroidota</taxon>
        <taxon>Bacteroidia</taxon>
        <taxon>Bacteroidales</taxon>
        <taxon>Muribaculaceae</taxon>
        <taxon>Lepagella</taxon>
    </lineage>
</organism>
<protein>
    <submittedName>
        <fullName evidence="1">Sialate O-acetylesterase</fullName>
    </submittedName>
</protein>